<proteinExistence type="predicted"/>
<dbReference type="Proteomes" id="UP001314200">
    <property type="component" value="Unassembled WGS sequence"/>
</dbReference>
<comment type="caution">
    <text evidence="1">The sequence shown here is derived from an EMBL/GenBank/DDBJ whole genome shotgun (WGS) entry which is preliminary data.</text>
</comment>
<sequence>MNEEQYIKIIKSQAEVISNQTGLINTLSELVHDLTDKVATDVVVSGFSKTED</sequence>
<evidence type="ECO:0000313" key="1">
    <source>
        <dbReference type="EMBL" id="CAK1243449.1"/>
    </source>
</evidence>
<protein>
    <submittedName>
        <fullName evidence="1">Uncharacterized protein</fullName>
    </submittedName>
</protein>
<dbReference type="RefSeq" id="WP_338348002.1">
    <property type="nucleotide sequence ID" value="NZ_CAUZLY010000007.1"/>
</dbReference>
<organism evidence="1 2">
    <name type="scientific">Fructobacillus cardui</name>
    <dbReference type="NCBI Taxonomy" id="2893170"/>
    <lineage>
        <taxon>Bacteria</taxon>
        <taxon>Bacillati</taxon>
        <taxon>Bacillota</taxon>
        <taxon>Bacilli</taxon>
        <taxon>Lactobacillales</taxon>
        <taxon>Lactobacillaceae</taxon>
        <taxon>Fructobacillus</taxon>
    </lineage>
</organism>
<gene>
    <name evidence="1" type="ORF">R82641_BJNNKPBH_00873</name>
</gene>
<evidence type="ECO:0000313" key="2">
    <source>
        <dbReference type="Proteomes" id="UP001314200"/>
    </source>
</evidence>
<reference evidence="1 2" key="1">
    <citation type="submission" date="2023-10" db="EMBL/GenBank/DDBJ databases">
        <authorList>
            <person name="Botero Cardona J."/>
        </authorList>
    </citation>
    <scope>NUCLEOTIDE SEQUENCE [LARGE SCALE GENOMIC DNA]</scope>
    <source>
        <strain evidence="1 2">R-82641</strain>
    </source>
</reference>
<keyword evidence="2" id="KW-1185">Reference proteome</keyword>
<accession>A0ABM9MVP3</accession>
<name>A0ABM9MVP3_9LACO</name>
<dbReference type="EMBL" id="CAUZLY010000007">
    <property type="protein sequence ID" value="CAK1243449.1"/>
    <property type="molecule type" value="Genomic_DNA"/>
</dbReference>